<evidence type="ECO:0000313" key="6">
    <source>
        <dbReference type="Proteomes" id="UP000440096"/>
    </source>
</evidence>
<evidence type="ECO:0000313" key="5">
    <source>
        <dbReference type="EMBL" id="MTD53157.1"/>
    </source>
</evidence>
<evidence type="ECO:0000256" key="3">
    <source>
        <dbReference type="ARBA" id="ARBA00022840"/>
    </source>
</evidence>
<dbReference type="InterPro" id="IPR027417">
    <property type="entry name" value="P-loop_NTPase"/>
</dbReference>
<evidence type="ECO:0000256" key="2">
    <source>
        <dbReference type="ARBA" id="ARBA00022741"/>
    </source>
</evidence>
<dbReference type="OrthoDB" id="8724465at2"/>
<dbReference type="PROSITE" id="PS50893">
    <property type="entry name" value="ABC_TRANSPORTER_2"/>
    <property type="match status" value="1"/>
</dbReference>
<dbReference type="SUPFAM" id="SSF52540">
    <property type="entry name" value="P-loop containing nucleoside triphosphate hydrolases"/>
    <property type="match status" value="1"/>
</dbReference>
<dbReference type="InterPro" id="IPR003593">
    <property type="entry name" value="AAA+_ATPase"/>
</dbReference>
<dbReference type="PANTHER" id="PTHR45772">
    <property type="entry name" value="CONSERVED COMPONENT OF ABC TRANSPORTER FOR NATURAL AMINO ACIDS-RELATED"/>
    <property type="match status" value="1"/>
</dbReference>
<dbReference type="GO" id="GO:0016887">
    <property type="term" value="F:ATP hydrolysis activity"/>
    <property type="evidence" value="ECO:0007669"/>
    <property type="project" value="InterPro"/>
</dbReference>
<evidence type="ECO:0000259" key="4">
    <source>
        <dbReference type="PROSITE" id="PS50893"/>
    </source>
</evidence>
<dbReference type="SMART" id="SM00382">
    <property type="entry name" value="AAA"/>
    <property type="match status" value="1"/>
</dbReference>
<organism evidence="5 6">
    <name type="scientific">Amycolatopsis pithecellobii</name>
    <dbReference type="NCBI Taxonomy" id="664692"/>
    <lineage>
        <taxon>Bacteria</taxon>
        <taxon>Bacillati</taxon>
        <taxon>Actinomycetota</taxon>
        <taxon>Actinomycetes</taxon>
        <taxon>Pseudonocardiales</taxon>
        <taxon>Pseudonocardiaceae</taxon>
        <taxon>Amycolatopsis</taxon>
    </lineage>
</organism>
<proteinExistence type="predicted"/>
<gene>
    <name evidence="5" type="ORF">GKO32_04065</name>
</gene>
<reference evidence="5 6" key="1">
    <citation type="submission" date="2019-11" db="EMBL/GenBank/DDBJ databases">
        <title>Draft genome of Amycolatopsis RM579.</title>
        <authorList>
            <person name="Duangmal K."/>
            <person name="Mingma R."/>
        </authorList>
    </citation>
    <scope>NUCLEOTIDE SEQUENCE [LARGE SCALE GENOMIC DNA]</scope>
    <source>
        <strain evidence="5 6">RM579</strain>
    </source>
</reference>
<keyword evidence="6" id="KW-1185">Reference proteome</keyword>
<keyword evidence="3 5" id="KW-0067">ATP-binding</keyword>
<keyword evidence="2" id="KW-0547">Nucleotide-binding</keyword>
<dbReference type="Proteomes" id="UP000440096">
    <property type="component" value="Unassembled WGS sequence"/>
</dbReference>
<dbReference type="InterPro" id="IPR051120">
    <property type="entry name" value="ABC_AA/LPS_Transport"/>
</dbReference>
<dbReference type="GO" id="GO:0005886">
    <property type="term" value="C:plasma membrane"/>
    <property type="evidence" value="ECO:0007669"/>
    <property type="project" value="TreeGrafter"/>
</dbReference>
<dbReference type="EMBL" id="WMBA01000004">
    <property type="protein sequence ID" value="MTD53157.1"/>
    <property type="molecule type" value="Genomic_DNA"/>
</dbReference>
<dbReference type="PANTHER" id="PTHR45772:SF1">
    <property type="entry name" value="ABC TRANSPORTER ATP-BINDING PROTEIN"/>
    <property type="match status" value="1"/>
</dbReference>
<dbReference type="FunFam" id="3.40.50.300:FF:000421">
    <property type="entry name" value="Branched-chain amino acid ABC transporter ATP-binding protein"/>
    <property type="match status" value="1"/>
</dbReference>
<evidence type="ECO:0000256" key="1">
    <source>
        <dbReference type="ARBA" id="ARBA00022448"/>
    </source>
</evidence>
<sequence>MTQTTAQQTRSGRRVRPLRVDDLTVRFGGLVALDHVSFTVEPGSIHALIGPNGAGKSTCFNAISGVYRIAEGRITLGEIDLTKTRAHRLAGLGIGRAFQSLSLSPTSTVFDNVMLGRHSLTAGGFLSYGLRAPWTSRSARRHGERVTEICEFLGITRYLRTPAGALPYGDQKRVDIARALAVEPTLLMLDEPAAGMSAGETADMARLIQDVRDELGVSVLLVEHDMGLVMGIADRVTVLDFGRLIADDVPAAVQSSPAVIHAYLGNEDSAGDAGGEPGREAG</sequence>
<dbReference type="InterPro" id="IPR003439">
    <property type="entry name" value="ABC_transporter-like_ATP-bd"/>
</dbReference>
<dbReference type="GO" id="GO:0005524">
    <property type="term" value="F:ATP binding"/>
    <property type="evidence" value="ECO:0007669"/>
    <property type="project" value="UniProtKB-KW"/>
</dbReference>
<protein>
    <submittedName>
        <fullName evidence="5">ATP-binding cassette domain-containing protein</fullName>
    </submittedName>
</protein>
<comment type="caution">
    <text evidence="5">The sequence shown here is derived from an EMBL/GenBank/DDBJ whole genome shotgun (WGS) entry which is preliminary data.</text>
</comment>
<name>A0A6N7YJT6_9PSEU</name>
<dbReference type="CDD" id="cd03219">
    <property type="entry name" value="ABC_Mj1267_LivG_branched"/>
    <property type="match status" value="1"/>
</dbReference>
<dbReference type="Pfam" id="PF00005">
    <property type="entry name" value="ABC_tran"/>
    <property type="match status" value="1"/>
</dbReference>
<keyword evidence="1" id="KW-0813">Transport</keyword>
<dbReference type="AlphaFoldDB" id="A0A6N7YJT6"/>
<dbReference type="Pfam" id="PF12399">
    <property type="entry name" value="BCA_ABC_TP_C"/>
    <property type="match status" value="1"/>
</dbReference>
<dbReference type="InterPro" id="IPR032823">
    <property type="entry name" value="BCA_ABC_TP_C"/>
</dbReference>
<accession>A0A6N7YJT6</accession>
<feature type="domain" description="ABC transporter" evidence="4">
    <location>
        <begin position="18"/>
        <end position="266"/>
    </location>
</feature>
<dbReference type="RefSeq" id="WP_154755535.1">
    <property type="nucleotide sequence ID" value="NZ_WMBA01000004.1"/>
</dbReference>
<dbReference type="Gene3D" id="3.40.50.300">
    <property type="entry name" value="P-loop containing nucleotide triphosphate hydrolases"/>
    <property type="match status" value="1"/>
</dbReference>